<feature type="coiled-coil region" evidence="1">
    <location>
        <begin position="26"/>
        <end position="67"/>
    </location>
</feature>
<name>A0A1G8ZDG0_9EURY</name>
<protein>
    <submittedName>
        <fullName evidence="3">Uncharacterized protein</fullName>
    </submittedName>
</protein>
<keyword evidence="1" id="KW-0175">Coiled coil</keyword>
<keyword evidence="4" id="KW-1185">Reference proteome</keyword>
<organism evidence="3 4">
    <name type="scientific">Halovenus aranensis</name>
    <dbReference type="NCBI Taxonomy" id="890420"/>
    <lineage>
        <taxon>Archaea</taxon>
        <taxon>Methanobacteriati</taxon>
        <taxon>Methanobacteriota</taxon>
        <taxon>Stenosarchaea group</taxon>
        <taxon>Halobacteria</taxon>
        <taxon>Halobacteriales</taxon>
        <taxon>Haloarculaceae</taxon>
        <taxon>Halovenus</taxon>
    </lineage>
</organism>
<dbReference type="EMBL" id="FNFC01000021">
    <property type="protein sequence ID" value="SDK13048.1"/>
    <property type="molecule type" value="Genomic_DNA"/>
</dbReference>
<accession>A0A1G8ZDG0</accession>
<gene>
    <name evidence="3" type="ORF">SAMN05216226_12113</name>
</gene>
<dbReference type="AlphaFoldDB" id="A0A1G8ZDG0"/>
<evidence type="ECO:0000313" key="3">
    <source>
        <dbReference type="EMBL" id="SDK13048.1"/>
    </source>
</evidence>
<feature type="region of interest" description="Disordered" evidence="2">
    <location>
        <begin position="67"/>
        <end position="87"/>
    </location>
</feature>
<dbReference type="GO" id="GO:0046983">
    <property type="term" value="F:protein dimerization activity"/>
    <property type="evidence" value="ECO:0007669"/>
    <property type="project" value="InterPro"/>
</dbReference>
<evidence type="ECO:0000256" key="1">
    <source>
        <dbReference type="SAM" id="Coils"/>
    </source>
</evidence>
<dbReference type="SUPFAM" id="SSF58026">
    <property type="entry name" value="Delta-sleep-inducing peptide immunoreactive peptide"/>
    <property type="match status" value="1"/>
</dbReference>
<evidence type="ECO:0000256" key="2">
    <source>
        <dbReference type="SAM" id="MobiDB-lite"/>
    </source>
</evidence>
<dbReference type="Proteomes" id="UP000198856">
    <property type="component" value="Unassembled WGS sequence"/>
</dbReference>
<dbReference type="Gene3D" id="4.10.280.10">
    <property type="entry name" value="Helix-loop-helix DNA-binding domain"/>
    <property type="match status" value="1"/>
</dbReference>
<feature type="non-terminal residue" evidence="3">
    <location>
        <position position="87"/>
    </location>
</feature>
<dbReference type="InterPro" id="IPR036638">
    <property type="entry name" value="HLH_DNA-bd_sf"/>
</dbReference>
<evidence type="ECO:0000313" key="4">
    <source>
        <dbReference type="Proteomes" id="UP000198856"/>
    </source>
</evidence>
<proteinExistence type="predicted"/>
<sequence>MHLRGMVSSPETIPSCLLMTSSDPTKEEILARLASLEEEVEQLREENQELREENKQLRQENKRLRAKLRWYEGPHTPPSKDQSEQGE</sequence>
<reference evidence="3 4" key="1">
    <citation type="submission" date="2016-10" db="EMBL/GenBank/DDBJ databases">
        <authorList>
            <person name="de Groot N.N."/>
        </authorList>
    </citation>
    <scope>NUCLEOTIDE SEQUENCE [LARGE SCALE GENOMIC DNA]</scope>
    <source>
        <strain evidence="3 4">IBRC-M10015</strain>
    </source>
</reference>